<evidence type="ECO:0000313" key="1">
    <source>
        <dbReference type="EMBL" id="QYC12360.1"/>
    </source>
</evidence>
<sequence>MFVREAFDAASDYAYADPLTDPTTTFALLAVDPLVRAGKAEGEAIRLRNADARNIQAVQVESLSPLVSSRVSRALLILDGETRKVQPSRQSAYALAASRIMRPSSPGRRRTHPSPVVASAIEHAARKTGISSGYLLRAARRESSFDPLARARTSSALGLYQFLDDTWLTTLHRHGAQHGYAGYASMISLGRDGSPRVNDANARFEILSARKDPVLSALMGAEFTRDNRDRLMGFLGRAPNDGELYVAHFMGADGAIRLYSASRQRPNAIAADLFPRAAAANKSIFYDGFGRPRNVYAVTAILERKGTA</sequence>
<keyword evidence="1" id="KW-0614">Plasmid</keyword>
<organism evidence="1 2">
    <name type="scientific">Brevundimonas nasdae</name>
    <dbReference type="NCBI Taxonomy" id="172043"/>
    <lineage>
        <taxon>Bacteria</taxon>
        <taxon>Pseudomonadati</taxon>
        <taxon>Pseudomonadota</taxon>
        <taxon>Alphaproteobacteria</taxon>
        <taxon>Caulobacterales</taxon>
        <taxon>Caulobacteraceae</taxon>
        <taxon>Brevundimonas</taxon>
    </lineage>
</organism>
<dbReference type="EMBL" id="CP080035">
    <property type="protein sequence ID" value="QYC12360.1"/>
    <property type="molecule type" value="Genomic_DNA"/>
</dbReference>
<accession>A0ABX8TQC0</accession>
<dbReference type="GeneID" id="94377296"/>
<reference evidence="1 2" key="1">
    <citation type="submission" date="2021-07" db="EMBL/GenBank/DDBJ databases">
        <title>Isolation and characterization of bacteria from a gold mining with a capacity of golden bioaccumulation.</title>
        <authorList>
            <person name="Yang X.J."/>
        </authorList>
    </citation>
    <scope>NUCLEOTIDE SEQUENCE [LARGE SCALE GENOMIC DNA]</scope>
    <source>
        <strain evidence="1 2">Au29</strain>
        <plasmid evidence="1 2">unnamed1</plasmid>
    </source>
</reference>
<dbReference type="RefSeq" id="WP_201101141.1">
    <property type="nucleotide sequence ID" value="NZ_BAAAEE010000011.1"/>
</dbReference>
<dbReference type="Gene3D" id="1.10.530.10">
    <property type="match status" value="1"/>
</dbReference>
<proteinExistence type="predicted"/>
<gene>
    <name evidence="1" type="ORF">KWG56_18535</name>
</gene>
<geneLocation type="plasmid" evidence="1 2">
    <name>unnamed1</name>
</geneLocation>
<evidence type="ECO:0008006" key="3">
    <source>
        <dbReference type="Google" id="ProtNLM"/>
    </source>
</evidence>
<evidence type="ECO:0000313" key="2">
    <source>
        <dbReference type="Proteomes" id="UP000824334"/>
    </source>
</evidence>
<dbReference type="Proteomes" id="UP000824334">
    <property type="component" value="Plasmid unnamed1"/>
</dbReference>
<dbReference type="InterPro" id="IPR023346">
    <property type="entry name" value="Lysozyme-like_dom_sf"/>
</dbReference>
<name>A0ABX8TQC0_9CAUL</name>
<keyword evidence="2" id="KW-1185">Reference proteome</keyword>
<protein>
    <recommendedName>
        <fullName evidence="3">Transglycosylase SLT domain-containing protein</fullName>
    </recommendedName>
</protein>
<dbReference type="SUPFAM" id="SSF53955">
    <property type="entry name" value="Lysozyme-like"/>
    <property type="match status" value="1"/>
</dbReference>